<dbReference type="PANTHER" id="PTHR12802">
    <property type="entry name" value="SWI/SNF COMPLEX-RELATED"/>
    <property type="match status" value="1"/>
</dbReference>
<dbReference type="WBParaSite" id="PEQ_0000165801-mRNA-1">
    <property type="protein sequence ID" value="PEQ_0000165801-mRNA-1"/>
    <property type="gene ID" value="PEQ_0000165801"/>
</dbReference>
<protein>
    <submittedName>
        <fullName evidence="6">Uncharacterized protein</fullName>
    </submittedName>
</protein>
<organism evidence="5 6">
    <name type="scientific">Parascaris equorum</name>
    <name type="common">Equine roundworm</name>
    <dbReference type="NCBI Taxonomy" id="6256"/>
    <lineage>
        <taxon>Eukaryota</taxon>
        <taxon>Metazoa</taxon>
        <taxon>Ecdysozoa</taxon>
        <taxon>Nematoda</taxon>
        <taxon>Chromadorea</taxon>
        <taxon>Rhabditida</taxon>
        <taxon>Spirurina</taxon>
        <taxon>Ascaridomorpha</taxon>
        <taxon>Ascaridoidea</taxon>
        <taxon>Ascarididae</taxon>
        <taxon>Parascaris</taxon>
    </lineage>
</organism>
<evidence type="ECO:0000313" key="5">
    <source>
        <dbReference type="Proteomes" id="UP000887564"/>
    </source>
</evidence>
<feature type="domain" description="SMARCC SWIRM-associated" evidence="4">
    <location>
        <begin position="69"/>
        <end position="131"/>
    </location>
</feature>
<dbReference type="Pfam" id="PF16495">
    <property type="entry name" value="SWIRM-assoc_1"/>
    <property type="match status" value="1"/>
</dbReference>
<dbReference type="GO" id="GO:0042393">
    <property type="term" value="F:histone binding"/>
    <property type="evidence" value="ECO:0007669"/>
    <property type="project" value="TreeGrafter"/>
</dbReference>
<sequence>LEGKGRRGVVNGWHDGRCREIIETLERLKYDVTKCSLVWEPRPLAYQPIPFSQSGNPIMSTVAFLASVVDPRVAASATKAAIEEFAKMKEEVPPLVVEAHTRNVEATSASRGDKVEGGVGLNVSGIKENEEPVGTTEKKKENETNSAETADKEESRSAINENIQAAAAAALAAAAVKAKHLATIEERRIKSLVAQLVETQMKKLEMKLRHFDELEAIMDKEREALEYQRQQLILER</sequence>
<feature type="compositionally biased region" description="Basic and acidic residues" evidence="2">
    <location>
        <begin position="136"/>
        <end position="156"/>
    </location>
</feature>
<dbReference type="InterPro" id="IPR032448">
    <property type="entry name" value="SWIRM-assoc"/>
</dbReference>
<name>A0A914R5W6_PAREQ</name>
<accession>A0A914R5W6</accession>
<dbReference type="GO" id="GO:0045893">
    <property type="term" value="P:positive regulation of DNA-templated transcription"/>
    <property type="evidence" value="ECO:0007669"/>
    <property type="project" value="TreeGrafter"/>
</dbReference>
<evidence type="ECO:0000313" key="6">
    <source>
        <dbReference type="WBParaSite" id="PEQ_0000165801-mRNA-1"/>
    </source>
</evidence>
<keyword evidence="1" id="KW-0539">Nucleus</keyword>
<evidence type="ECO:0000259" key="3">
    <source>
        <dbReference type="Pfam" id="PF16495"/>
    </source>
</evidence>
<dbReference type="GO" id="GO:0003677">
    <property type="term" value="F:DNA binding"/>
    <property type="evidence" value="ECO:0007669"/>
    <property type="project" value="TreeGrafter"/>
</dbReference>
<feature type="region of interest" description="Disordered" evidence="2">
    <location>
        <begin position="107"/>
        <end position="157"/>
    </location>
</feature>
<dbReference type="PANTHER" id="PTHR12802:SF41">
    <property type="entry name" value="BRAHMA ASSOCIATED PROTEIN 155 KDA"/>
    <property type="match status" value="1"/>
</dbReference>
<dbReference type="Pfam" id="PF16498">
    <property type="entry name" value="SWIRM-assoc_3"/>
    <property type="match status" value="1"/>
</dbReference>
<evidence type="ECO:0000259" key="4">
    <source>
        <dbReference type="Pfam" id="PF16498"/>
    </source>
</evidence>
<keyword evidence="5" id="KW-1185">Reference proteome</keyword>
<feature type="domain" description="SMARCC C-terminal" evidence="3">
    <location>
        <begin position="169"/>
        <end position="236"/>
    </location>
</feature>
<dbReference type="InterPro" id="IPR032451">
    <property type="entry name" value="SMARCC_C"/>
</dbReference>
<dbReference type="GO" id="GO:0016514">
    <property type="term" value="C:SWI/SNF complex"/>
    <property type="evidence" value="ECO:0007669"/>
    <property type="project" value="TreeGrafter"/>
</dbReference>
<dbReference type="Proteomes" id="UP000887564">
    <property type="component" value="Unplaced"/>
</dbReference>
<evidence type="ECO:0000256" key="2">
    <source>
        <dbReference type="SAM" id="MobiDB-lite"/>
    </source>
</evidence>
<evidence type="ECO:0000256" key="1">
    <source>
        <dbReference type="ARBA" id="ARBA00023242"/>
    </source>
</evidence>
<dbReference type="AlphaFoldDB" id="A0A914R5W6"/>
<reference evidence="6" key="1">
    <citation type="submission" date="2022-11" db="UniProtKB">
        <authorList>
            <consortium name="WormBaseParasite"/>
        </authorList>
    </citation>
    <scope>IDENTIFICATION</scope>
</reference>
<proteinExistence type="predicted"/>